<evidence type="ECO:0000313" key="2">
    <source>
        <dbReference type="Proteomes" id="UP001589645"/>
    </source>
</evidence>
<protein>
    <recommendedName>
        <fullName evidence="3">DUF2829 domain-containing protein</fullName>
    </recommendedName>
</protein>
<reference evidence="1 2" key="1">
    <citation type="submission" date="2024-09" db="EMBL/GenBank/DDBJ databases">
        <authorList>
            <person name="Sun Q."/>
            <person name="Mori K."/>
        </authorList>
    </citation>
    <scope>NUCLEOTIDE SEQUENCE [LARGE SCALE GENOMIC DNA]</scope>
    <source>
        <strain evidence="1 2">CECT 8064</strain>
    </source>
</reference>
<gene>
    <name evidence="1" type="ORF">ACFFUV_22680</name>
</gene>
<organism evidence="1 2">
    <name type="scientific">Vibrio olivae</name>
    <dbReference type="NCBI Taxonomy" id="1243002"/>
    <lineage>
        <taxon>Bacteria</taxon>
        <taxon>Pseudomonadati</taxon>
        <taxon>Pseudomonadota</taxon>
        <taxon>Gammaproteobacteria</taxon>
        <taxon>Vibrionales</taxon>
        <taxon>Vibrionaceae</taxon>
        <taxon>Vibrio</taxon>
    </lineage>
</organism>
<proteinExistence type="predicted"/>
<evidence type="ECO:0008006" key="3">
    <source>
        <dbReference type="Google" id="ProtNLM"/>
    </source>
</evidence>
<accession>A0ABV5HUH0</accession>
<dbReference type="Proteomes" id="UP001589645">
    <property type="component" value="Unassembled WGS sequence"/>
</dbReference>
<comment type="caution">
    <text evidence="1">The sequence shown here is derived from an EMBL/GenBank/DDBJ whole genome shotgun (WGS) entry which is preliminary data.</text>
</comment>
<sequence length="80" mass="9249">MTKEEARNVFGGSIVNNLLSLGAEPTNVVRQDGLIEWKSDGYIEVGGVQVWAYYYFEDGEDVDRCDWEDHMEIEVEECWI</sequence>
<evidence type="ECO:0000313" key="1">
    <source>
        <dbReference type="EMBL" id="MFB9137759.1"/>
    </source>
</evidence>
<dbReference type="EMBL" id="JBHMEP010000020">
    <property type="protein sequence ID" value="MFB9137759.1"/>
    <property type="molecule type" value="Genomic_DNA"/>
</dbReference>
<dbReference type="RefSeq" id="WP_390197980.1">
    <property type="nucleotide sequence ID" value="NZ_JBHMEP010000020.1"/>
</dbReference>
<name>A0ABV5HUH0_9VIBR</name>
<keyword evidence="2" id="KW-1185">Reference proteome</keyword>